<gene>
    <name evidence="12" type="ORF">NBR_LOCUS12323</name>
</gene>
<dbReference type="WBParaSite" id="NBR_0001232201-mRNA-1">
    <property type="protein sequence ID" value="NBR_0001232201-mRNA-1"/>
    <property type="gene ID" value="NBR_0001232201"/>
</dbReference>
<dbReference type="SMART" id="SM00252">
    <property type="entry name" value="SH2"/>
    <property type="match status" value="1"/>
</dbReference>
<dbReference type="InterPro" id="IPR036860">
    <property type="entry name" value="SH2_dom_sf"/>
</dbReference>
<dbReference type="InterPro" id="IPR008266">
    <property type="entry name" value="Tyr_kinase_AS"/>
</dbReference>
<keyword evidence="13" id="KW-1185">Reference proteome</keyword>
<feature type="binding site" evidence="8">
    <location>
        <position position="135"/>
    </location>
    <ligand>
        <name>ATP</name>
        <dbReference type="ChEBI" id="CHEBI:30616"/>
    </ligand>
</feature>
<dbReference type="SUPFAM" id="SSF55550">
    <property type="entry name" value="SH2 domain"/>
    <property type="match status" value="1"/>
</dbReference>
<dbReference type="GO" id="GO:0004715">
    <property type="term" value="F:non-membrane spanning protein tyrosine kinase activity"/>
    <property type="evidence" value="ECO:0007669"/>
    <property type="project" value="UniProtKB-EC"/>
</dbReference>
<dbReference type="InterPro" id="IPR011009">
    <property type="entry name" value="Kinase-like_dom_sf"/>
</dbReference>
<dbReference type="Pfam" id="PF00017">
    <property type="entry name" value="SH2"/>
    <property type="match status" value="1"/>
</dbReference>
<keyword evidence="5 9" id="KW-0829">Tyrosine-protein kinase</keyword>
<evidence type="ECO:0000259" key="10">
    <source>
        <dbReference type="PROSITE" id="PS50001"/>
    </source>
</evidence>
<comment type="catalytic activity">
    <reaction evidence="6 9">
        <text>L-tyrosyl-[protein] + ATP = O-phospho-L-tyrosyl-[protein] + ADP + H(+)</text>
        <dbReference type="Rhea" id="RHEA:10596"/>
        <dbReference type="Rhea" id="RHEA-COMP:10136"/>
        <dbReference type="Rhea" id="RHEA-COMP:20101"/>
        <dbReference type="ChEBI" id="CHEBI:15378"/>
        <dbReference type="ChEBI" id="CHEBI:30616"/>
        <dbReference type="ChEBI" id="CHEBI:46858"/>
        <dbReference type="ChEBI" id="CHEBI:61978"/>
        <dbReference type="ChEBI" id="CHEBI:456216"/>
        <dbReference type="EC" id="2.7.10.2"/>
    </reaction>
</comment>
<dbReference type="InterPro" id="IPR000980">
    <property type="entry name" value="SH2"/>
</dbReference>
<accession>A0A0N4Y807</accession>
<proteinExistence type="inferred from homology"/>
<dbReference type="PROSITE" id="PS00107">
    <property type="entry name" value="PROTEIN_KINASE_ATP"/>
    <property type="match status" value="1"/>
</dbReference>
<dbReference type="PRINTS" id="PR00109">
    <property type="entry name" value="TYRKINASE"/>
</dbReference>
<reference evidence="12 13" key="2">
    <citation type="submission" date="2018-11" db="EMBL/GenBank/DDBJ databases">
        <authorList>
            <consortium name="Pathogen Informatics"/>
        </authorList>
    </citation>
    <scope>NUCLEOTIDE SEQUENCE [LARGE SCALE GENOMIC DNA]</scope>
</reference>
<evidence type="ECO:0000256" key="1">
    <source>
        <dbReference type="ARBA" id="ARBA00022679"/>
    </source>
</evidence>
<dbReference type="EC" id="2.7.10.2" evidence="9"/>
<comment type="similarity">
    <text evidence="9">Belongs to the protein kinase superfamily. Tyr protein kinase family.</text>
</comment>
<feature type="domain" description="Protein kinase" evidence="11">
    <location>
        <begin position="108"/>
        <end position="335"/>
    </location>
</feature>
<organism evidence="14">
    <name type="scientific">Nippostrongylus brasiliensis</name>
    <name type="common">Rat hookworm</name>
    <dbReference type="NCBI Taxonomy" id="27835"/>
    <lineage>
        <taxon>Eukaryota</taxon>
        <taxon>Metazoa</taxon>
        <taxon>Ecdysozoa</taxon>
        <taxon>Nematoda</taxon>
        <taxon>Chromadorea</taxon>
        <taxon>Rhabditida</taxon>
        <taxon>Rhabditina</taxon>
        <taxon>Rhabditomorpha</taxon>
        <taxon>Strongyloidea</taxon>
        <taxon>Heligmosomidae</taxon>
        <taxon>Nippostrongylus</taxon>
    </lineage>
</organism>
<keyword evidence="4 8" id="KW-0067">ATP-binding</keyword>
<dbReference type="PROSITE" id="PS50011">
    <property type="entry name" value="PROTEIN_KINASE_DOM"/>
    <property type="match status" value="1"/>
</dbReference>
<dbReference type="PANTHER" id="PTHR24418">
    <property type="entry name" value="TYROSINE-PROTEIN KINASE"/>
    <property type="match status" value="1"/>
</dbReference>
<dbReference type="InterPro" id="IPR017441">
    <property type="entry name" value="Protein_kinase_ATP_BS"/>
</dbReference>
<dbReference type="STRING" id="27835.A0A0N4Y807"/>
<evidence type="ECO:0000256" key="4">
    <source>
        <dbReference type="ARBA" id="ARBA00022840"/>
    </source>
</evidence>
<keyword evidence="1 9" id="KW-0808">Transferase</keyword>
<keyword evidence="3 9" id="KW-0418">Kinase</keyword>
<evidence type="ECO:0000256" key="3">
    <source>
        <dbReference type="ARBA" id="ARBA00022777"/>
    </source>
</evidence>
<evidence type="ECO:0000256" key="9">
    <source>
        <dbReference type="RuleBase" id="RU362096"/>
    </source>
</evidence>
<dbReference type="Gene3D" id="1.10.510.10">
    <property type="entry name" value="Transferase(Phosphotransferase) domain 1"/>
    <property type="match status" value="1"/>
</dbReference>
<evidence type="ECO:0000256" key="6">
    <source>
        <dbReference type="ARBA" id="ARBA00051245"/>
    </source>
</evidence>
<reference evidence="14" key="1">
    <citation type="submission" date="2017-02" db="UniProtKB">
        <authorList>
            <consortium name="WormBaseParasite"/>
        </authorList>
    </citation>
    <scope>IDENTIFICATION</scope>
</reference>
<evidence type="ECO:0000313" key="12">
    <source>
        <dbReference type="EMBL" id="VDL75912.1"/>
    </source>
</evidence>
<evidence type="ECO:0000256" key="7">
    <source>
        <dbReference type="PROSITE-ProRule" id="PRU00191"/>
    </source>
</evidence>
<dbReference type="InterPro" id="IPR000719">
    <property type="entry name" value="Prot_kinase_dom"/>
</dbReference>
<keyword evidence="7" id="KW-0727">SH2 domain</keyword>
<dbReference type="EMBL" id="UYSL01020723">
    <property type="protein sequence ID" value="VDL75912.1"/>
    <property type="molecule type" value="Genomic_DNA"/>
</dbReference>
<dbReference type="Proteomes" id="UP000271162">
    <property type="component" value="Unassembled WGS sequence"/>
</dbReference>
<dbReference type="GO" id="GO:0005524">
    <property type="term" value="F:ATP binding"/>
    <property type="evidence" value="ECO:0007669"/>
    <property type="project" value="UniProtKB-UniRule"/>
</dbReference>
<dbReference type="PROSITE" id="PS00109">
    <property type="entry name" value="PROTEIN_KINASE_TYR"/>
    <property type="match status" value="1"/>
</dbReference>
<evidence type="ECO:0000259" key="11">
    <source>
        <dbReference type="PROSITE" id="PS50011"/>
    </source>
</evidence>
<dbReference type="Pfam" id="PF07714">
    <property type="entry name" value="PK_Tyr_Ser-Thr"/>
    <property type="match status" value="1"/>
</dbReference>
<dbReference type="AlphaFoldDB" id="A0A0N4Y807"/>
<dbReference type="InterPro" id="IPR050198">
    <property type="entry name" value="Non-receptor_tyrosine_kinases"/>
</dbReference>
<keyword evidence="2 8" id="KW-0547">Nucleotide-binding</keyword>
<dbReference type="PRINTS" id="PR00401">
    <property type="entry name" value="SH2DOMAIN"/>
</dbReference>
<dbReference type="PROSITE" id="PS50001">
    <property type="entry name" value="SH2"/>
    <property type="match status" value="1"/>
</dbReference>
<evidence type="ECO:0000313" key="13">
    <source>
        <dbReference type="Proteomes" id="UP000271162"/>
    </source>
</evidence>
<dbReference type="Gene3D" id="3.30.505.10">
    <property type="entry name" value="SH2 domain"/>
    <property type="match status" value="1"/>
</dbReference>
<evidence type="ECO:0000313" key="14">
    <source>
        <dbReference type="WBParaSite" id="NBR_0001232201-mRNA-1"/>
    </source>
</evidence>
<evidence type="ECO:0000256" key="5">
    <source>
        <dbReference type="ARBA" id="ARBA00023137"/>
    </source>
</evidence>
<protein>
    <recommendedName>
        <fullName evidence="9">Tyrosine-protein kinase</fullName>
        <ecNumber evidence="9">2.7.10.2</ecNumber>
    </recommendedName>
</protein>
<dbReference type="InterPro" id="IPR001245">
    <property type="entry name" value="Ser-Thr/Tyr_kinase_cat_dom"/>
</dbReference>
<feature type="domain" description="SH2" evidence="10">
    <location>
        <begin position="1"/>
        <end position="75"/>
    </location>
</feature>
<name>A0A0N4Y807_NIPBR</name>
<dbReference type="SMART" id="SM00219">
    <property type="entry name" value="TyrKc"/>
    <property type="match status" value="1"/>
</dbReference>
<evidence type="ECO:0000256" key="8">
    <source>
        <dbReference type="PROSITE-ProRule" id="PRU10141"/>
    </source>
</evidence>
<dbReference type="OMA" id="MLEWRED"/>
<dbReference type="InterPro" id="IPR020635">
    <property type="entry name" value="Tyr_kinase_cat_dom"/>
</dbReference>
<evidence type="ECO:0000256" key="2">
    <source>
        <dbReference type="ARBA" id="ARBA00022741"/>
    </source>
</evidence>
<dbReference type="SUPFAM" id="SSF56112">
    <property type="entry name" value="Protein kinase-like (PK-like)"/>
    <property type="match status" value="1"/>
</dbReference>
<sequence>MLHQRADGTFLIRESTNFPGDYTLSMAYRGKVEHYRIYQSGGQITCDNEEFFANLTQLHYKRDADGLCHRLVTPIICESYRIPNSNADIEDRTSAFLKAGLVISSGDIRLGDIIGHGEFGDVLVGYYKDKKVAVKVSKRHGNGMLDSLLDESRFMVGLSHRNLVALIGVVLDDASIYMVTEYMANGNLVDLLRSRGRHQLEKSQLIQFAIDICDGMCFLESRQIVHRDLAARNVLLDEDYVAKVSDFGLAKKAHTPAQDNSSGKFPIKWTAPEALRHSVSGTTYNKVSFFHLTRLSLNRRNVATKRLLNLGIHFPATDVQVSVFSDCFSRLLINT</sequence>